<dbReference type="Proteomes" id="UP000586305">
    <property type="component" value="Unassembled WGS sequence"/>
</dbReference>
<name>A0A849VB23_9GAMM</name>
<evidence type="ECO:0000259" key="1">
    <source>
        <dbReference type="Pfam" id="PF08896"/>
    </source>
</evidence>
<dbReference type="InterPro" id="IPR014992">
    <property type="entry name" value="DUF1842"/>
</dbReference>
<sequence>MNTFIDDNTELLPATYLLKPNSPHQLGDLSLTLQLLINPSANQLNGVSQVYATTSTNTNVRSCVCGDWQYIPSENKPAIIIVLNGICASKVLFNGETKEVENLKVRLLLNEDWQFGYGMFEYKHEGTWHKVTSAVVQWDKRTCNEKLDKLYTLSQAVKTH</sequence>
<dbReference type="AlphaFoldDB" id="A0A849VB23"/>
<reference evidence="2 3" key="1">
    <citation type="submission" date="2020-04" db="EMBL/GenBank/DDBJ databases">
        <title>Pseudoalteromonas caenipelagi sp. nov., isolated from a tidal flat.</title>
        <authorList>
            <person name="Park S."/>
            <person name="Yoon J.-H."/>
        </authorList>
    </citation>
    <scope>NUCLEOTIDE SEQUENCE [LARGE SCALE GENOMIC DNA]</scope>
    <source>
        <strain evidence="2 3">JBTF-M23</strain>
    </source>
</reference>
<organism evidence="2 3">
    <name type="scientific">Pseudoalteromonas caenipelagi</name>
    <dbReference type="NCBI Taxonomy" id="2726988"/>
    <lineage>
        <taxon>Bacteria</taxon>
        <taxon>Pseudomonadati</taxon>
        <taxon>Pseudomonadota</taxon>
        <taxon>Gammaproteobacteria</taxon>
        <taxon>Alteromonadales</taxon>
        <taxon>Pseudoalteromonadaceae</taxon>
        <taxon>Pseudoalteromonas</taxon>
    </lineage>
</organism>
<dbReference type="Pfam" id="PF08896">
    <property type="entry name" value="DUF1842"/>
    <property type="match status" value="1"/>
</dbReference>
<gene>
    <name evidence="2" type="ORF">HG263_05835</name>
</gene>
<protein>
    <submittedName>
        <fullName evidence="2">DUF1842 domain-containing protein</fullName>
    </submittedName>
</protein>
<evidence type="ECO:0000313" key="3">
    <source>
        <dbReference type="Proteomes" id="UP000586305"/>
    </source>
</evidence>
<proteinExistence type="predicted"/>
<dbReference type="RefSeq" id="WP_171625139.1">
    <property type="nucleotide sequence ID" value="NZ_JABBPG010000002.1"/>
</dbReference>
<feature type="domain" description="DUF1842" evidence="1">
    <location>
        <begin position="25"/>
        <end position="128"/>
    </location>
</feature>
<evidence type="ECO:0000313" key="2">
    <source>
        <dbReference type="EMBL" id="NOU50058.1"/>
    </source>
</evidence>
<keyword evidence="3" id="KW-1185">Reference proteome</keyword>
<accession>A0A849VB23</accession>
<dbReference type="EMBL" id="JABBPG010000002">
    <property type="protein sequence ID" value="NOU50058.1"/>
    <property type="molecule type" value="Genomic_DNA"/>
</dbReference>
<comment type="caution">
    <text evidence="2">The sequence shown here is derived from an EMBL/GenBank/DDBJ whole genome shotgun (WGS) entry which is preliminary data.</text>
</comment>